<dbReference type="AlphaFoldDB" id="A0A5A7P0G0"/>
<reference evidence="2" key="1">
    <citation type="journal article" date="2019" name="Curr. Biol.">
        <title>Genome Sequence of Striga asiatica Provides Insight into the Evolution of Plant Parasitism.</title>
        <authorList>
            <person name="Yoshida S."/>
            <person name="Kim S."/>
            <person name="Wafula E.K."/>
            <person name="Tanskanen J."/>
            <person name="Kim Y.M."/>
            <person name="Honaas L."/>
            <person name="Yang Z."/>
            <person name="Spallek T."/>
            <person name="Conn C.E."/>
            <person name="Ichihashi Y."/>
            <person name="Cheong K."/>
            <person name="Cui S."/>
            <person name="Der J.P."/>
            <person name="Gundlach H."/>
            <person name="Jiao Y."/>
            <person name="Hori C."/>
            <person name="Ishida J.K."/>
            <person name="Kasahara H."/>
            <person name="Kiba T."/>
            <person name="Kim M.S."/>
            <person name="Koo N."/>
            <person name="Laohavisit A."/>
            <person name="Lee Y.H."/>
            <person name="Lumba S."/>
            <person name="McCourt P."/>
            <person name="Mortimer J.C."/>
            <person name="Mutuku J.M."/>
            <person name="Nomura T."/>
            <person name="Sasaki-Sekimoto Y."/>
            <person name="Seto Y."/>
            <person name="Wang Y."/>
            <person name="Wakatake T."/>
            <person name="Sakakibara H."/>
            <person name="Demura T."/>
            <person name="Yamaguchi S."/>
            <person name="Yoneyama K."/>
            <person name="Manabe R.I."/>
            <person name="Nelson D.C."/>
            <person name="Schulman A.H."/>
            <person name="Timko M.P."/>
            <person name="dePamphilis C.W."/>
            <person name="Choi D."/>
            <person name="Shirasu K."/>
        </authorList>
    </citation>
    <scope>NUCLEOTIDE SEQUENCE [LARGE SCALE GENOMIC DNA]</scope>
    <source>
        <strain evidence="2">cv. UVA1</strain>
    </source>
</reference>
<comment type="caution">
    <text evidence="1">The sequence shown here is derived from an EMBL/GenBank/DDBJ whole genome shotgun (WGS) entry which is preliminary data.</text>
</comment>
<accession>A0A5A7P0G0</accession>
<evidence type="ECO:0000313" key="2">
    <source>
        <dbReference type="Proteomes" id="UP000325081"/>
    </source>
</evidence>
<sequence>MEGTRRRCSDWFFSGGRARGQGKTRREGGSWRRTRRDCGVAGLLTPRGGKKESRRKSGGEIELGAEKGFLSANGISLVLFCLLEEFSPVGVVAGGDEGVSTSRRFESSEMLAAYLASTPLLEESWRQCRSANAAAQLSFAVDRVGTVAYVAFSGVQVVDCAEESCWSLVDLESGSGKGIFGPFCGGDEEEPVMVHGRLLRLFLSFYHTHNFQQKFSSTFNFDV</sequence>
<organism evidence="1 2">
    <name type="scientific">Striga asiatica</name>
    <name type="common">Asiatic witchweed</name>
    <name type="synonym">Buchnera asiatica</name>
    <dbReference type="NCBI Taxonomy" id="4170"/>
    <lineage>
        <taxon>Eukaryota</taxon>
        <taxon>Viridiplantae</taxon>
        <taxon>Streptophyta</taxon>
        <taxon>Embryophyta</taxon>
        <taxon>Tracheophyta</taxon>
        <taxon>Spermatophyta</taxon>
        <taxon>Magnoliopsida</taxon>
        <taxon>eudicotyledons</taxon>
        <taxon>Gunneridae</taxon>
        <taxon>Pentapetalae</taxon>
        <taxon>asterids</taxon>
        <taxon>lamiids</taxon>
        <taxon>Lamiales</taxon>
        <taxon>Orobanchaceae</taxon>
        <taxon>Buchnereae</taxon>
        <taxon>Striga</taxon>
    </lineage>
</organism>
<evidence type="ECO:0000313" key="1">
    <source>
        <dbReference type="EMBL" id="GER26107.1"/>
    </source>
</evidence>
<gene>
    <name evidence="1" type="ORF">STAS_01736</name>
</gene>
<dbReference type="EMBL" id="BKCP01000780">
    <property type="protein sequence ID" value="GER26107.1"/>
    <property type="molecule type" value="Genomic_DNA"/>
</dbReference>
<keyword evidence="2" id="KW-1185">Reference proteome</keyword>
<protein>
    <submittedName>
        <fullName evidence="1">Phytoalexin-deficient 4-1 protein</fullName>
    </submittedName>
</protein>
<dbReference type="OrthoDB" id="426718at2759"/>
<name>A0A5A7P0G0_STRAF</name>
<dbReference type="PANTHER" id="PTHR47413">
    <property type="entry name" value="LIPASE-LIKE PAD4"/>
    <property type="match status" value="1"/>
</dbReference>
<proteinExistence type="predicted"/>
<dbReference type="PANTHER" id="PTHR47413:SF2">
    <property type="entry name" value="LIPASE-LIKE PAD4"/>
    <property type="match status" value="1"/>
</dbReference>
<dbReference type="Proteomes" id="UP000325081">
    <property type="component" value="Unassembled WGS sequence"/>
</dbReference>